<dbReference type="AlphaFoldDB" id="A0A061H1Z6"/>
<name>A0A061H1Z6_9BASI</name>
<dbReference type="KEGG" id="pfp:PFL1_06046"/>
<dbReference type="GO" id="GO:0005975">
    <property type="term" value="P:carbohydrate metabolic process"/>
    <property type="evidence" value="ECO:0007669"/>
    <property type="project" value="InterPro"/>
</dbReference>
<sequence>MAGCYPQEKFRSAQLEPDSFWDRWQRAACHSTIPVQLDLLKRTGRYDAFNLKHIPYYDQEPTIWPVPDHLFWESDVAKWVEGVCYHLQSRKDADQGLRQHVDYLVDLIVSAQQPDGYLNIHFVVVEPEKRWSNLRDLHELYNAGHLIEAALAHHQLTGSSKLIDAMLRFVSYCCTIFPQKLAGYPGHPEIELALLRLYHRTRRPQCLELAAYFLTERGRDGGQFYKDEQARRGEHKHTIPGMMPKPYSFWYMQAHQPIAEQQTIEGHSVRAMYLLTAVADVTATPEAVSRVGGQDQLDALKAATSRLWKSMVHTKMYVTGGIGSIKQWEGFGLPHSLPNSTDEGGCYTETCAGIGLLMLADRMLHASLDGRVADVAERVLYNSSITTGMSEDGRAFTYVNQLASSAEEPCRRFEWFECACCPPNVMRTFGCLQGYFFGSLVDRPLDLAIHQLFAGSVVHEGTKVSLRTAYPDDGHVEIDVETLPAGATVWVRVPGWAKGHTLSSADGDARSSELTSGYLSITAPGRYTLEIQLEPRILVSHPDTGAARVTLAYGPLIYCIEDVDNGWVDALPPAEQHFKHTSVSLADLRKAEKVSVDGHTAFRAPRAGYTLDVDDDAAYASAFELDQRPSYREAEGEGHDLVLIPYYWRCNRKSTKGRMRTSLLLKQC</sequence>
<evidence type="ECO:0000259" key="3">
    <source>
        <dbReference type="Pfam" id="PF20737"/>
    </source>
</evidence>
<dbReference type="PANTHER" id="PTHR43465">
    <property type="entry name" value="DUF1680 DOMAIN PROTEIN (AFU_ORTHOLOGUE AFUA_1G08910)"/>
    <property type="match status" value="1"/>
</dbReference>
<dbReference type="OrthoDB" id="654211at2759"/>
<feature type="domain" description="Non-reducing end beta-L-arabinofuranosidase-like GH127 middle" evidence="2">
    <location>
        <begin position="452"/>
        <end position="533"/>
    </location>
</feature>
<gene>
    <name evidence="4" type="ORF">PFL1_06046</name>
</gene>
<dbReference type="Pfam" id="PF20737">
    <property type="entry name" value="Glyco_hydro127C"/>
    <property type="match status" value="1"/>
</dbReference>
<dbReference type="eggNOG" id="ENOG502QYM6">
    <property type="taxonomic scope" value="Eukaryota"/>
</dbReference>
<dbReference type="InterPro" id="IPR008928">
    <property type="entry name" value="6-hairpin_glycosidase_sf"/>
</dbReference>
<dbReference type="Pfam" id="PF20736">
    <property type="entry name" value="Glyco_hydro127M"/>
    <property type="match status" value="1"/>
</dbReference>
<evidence type="ECO:0000313" key="5">
    <source>
        <dbReference type="Proteomes" id="UP000053664"/>
    </source>
</evidence>
<reference evidence="4 5" key="1">
    <citation type="journal article" date="2013" name="Plant Cell">
        <title>The transition from a phytopathogenic smut ancestor to an anamorphic biocontrol agent deciphered by comparative whole-genome analysis.</title>
        <authorList>
            <person name="Lefebvre F."/>
            <person name="Joly D.L."/>
            <person name="Labbe C."/>
            <person name="Teichmann B."/>
            <person name="Linning R."/>
            <person name="Belzile F."/>
            <person name="Bakkeren G."/>
            <person name="Belanger R.R."/>
        </authorList>
    </citation>
    <scope>NUCLEOTIDE SEQUENCE [LARGE SCALE GENOMIC DNA]</scope>
    <source>
        <strain evidence="4 5">PF-1</strain>
    </source>
</reference>
<feature type="domain" description="Non-reducing end beta-L-arabinofuranosidase-like GH127 C-terminal" evidence="3">
    <location>
        <begin position="546"/>
        <end position="656"/>
    </location>
</feature>
<dbReference type="HOGENOM" id="CLU_013148_3_0_1"/>
<dbReference type="RefSeq" id="XP_007881775.1">
    <property type="nucleotide sequence ID" value="XM_007883584.1"/>
</dbReference>
<evidence type="ECO:0000259" key="2">
    <source>
        <dbReference type="Pfam" id="PF20736"/>
    </source>
</evidence>
<dbReference type="InterPro" id="IPR012878">
    <property type="entry name" value="Beta-AFase-like_GH127_cat"/>
</dbReference>
<dbReference type="GeneID" id="19320126"/>
<feature type="domain" description="Non-reducing end beta-L-arabinofuranosidase-like GH127 catalytic" evidence="1">
    <location>
        <begin position="18"/>
        <end position="429"/>
    </location>
</feature>
<evidence type="ECO:0000259" key="1">
    <source>
        <dbReference type="Pfam" id="PF07944"/>
    </source>
</evidence>
<proteinExistence type="predicted"/>
<accession>A0A061H1Z6</accession>
<dbReference type="PANTHER" id="PTHR43465:SF2">
    <property type="entry name" value="DUF1680 DOMAIN PROTEIN (AFU_ORTHOLOGUE AFUA_1G08910)"/>
    <property type="match status" value="1"/>
</dbReference>
<dbReference type="Pfam" id="PF07944">
    <property type="entry name" value="Beta-AFase-like_GH127_cat"/>
    <property type="match status" value="1"/>
</dbReference>
<dbReference type="InterPro" id="IPR049174">
    <property type="entry name" value="Beta-AFase-like"/>
</dbReference>
<organism evidence="4 5">
    <name type="scientific">Pseudozyma flocculosa PF-1</name>
    <dbReference type="NCBI Taxonomy" id="1277687"/>
    <lineage>
        <taxon>Eukaryota</taxon>
        <taxon>Fungi</taxon>
        <taxon>Dikarya</taxon>
        <taxon>Basidiomycota</taxon>
        <taxon>Ustilaginomycotina</taxon>
        <taxon>Ustilaginomycetes</taxon>
        <taxon>Ustilaginales</taxon>
        <taxon>Ustilaginaceae</taxon>
        <taxon>Pseudozyma</taxon>
    </lineage>
</organism>
<dbReference type="Proteomes" id="UP000053664">
    <property type="component" value="Unassembled WGS sequence"/>
</dbReference>
<protein>
    <recommendedName>
        <fullName evidence="6">Glycoside hydrolase family 127 protein</fullName>
    </recommendedName>
</protein>
<dbReference type="SUPFAM" id="SSF48208">
    <property type="entry name" value="Six-hairpin glycosidases"/>
    <property type="match status" value="1"/>
</dbReference>
<dbReference type="EMBL" id="KE361645">
    <property type="protein sequence ID" value="EPQ26398.1"/>
    <property type="molecule type" value="Genomic_DNA"/>
</dbReference>
<dbReference type="InterPro" id="IPR049049">
    <property type="entry name" value="Beta-AFase-like_GH127_C"/>
</dbReference>
<evidence type="ECO:0000313" key="4">
    <source>
        <dbReference type="EMBL" id="EPQ26398.1"/>
    </source>
</evidence>
<dbReference type="InterPro" id="IPR049046">
    <property type="entry name" value="Beta-AFase-like_GH127_middle"/>
</dbReference>
<evidence type="ECO:0008006" key="6">
    <source>
        <dbReference type="Google" id="ProtNLM"/>
    </source>
</evidence>